<feature type="compositionally biased region" description="Basic and acidic residues" evidence="1">
    <location>
        <begin position="269"/>
        <end position="281"/>
    </location>
</feature>
<evidence type="ECO:0008006" key="4">
    <source>
        <dbReference type="Google" id="ProtNLM"/>
    </source>
</evidence>
<feature type="region of interest" description="Disordered" evidence="1">
    <location>
        <begin position="321"/>
        <end position="403"/>
    </location>
</feature>
<evidence type="ECO:0000256" key="1">
    <source>
        <dbReference type="SAM" id="MobiDB-lite"/>
    </source>
</evidence>
<feature type="non-terminal residue" evidence="2">
    <location>
        <position position="512"/>
    </location>
</feature>
<dbReference type="OrthoDB" id="5834811at2759"/>
<dbReference type="EMBL" id="KN743529">
    <property type="protein sequence ID" value="KIH52492.1"/>
    <property type="molecule type" value="Genomic_DNA"/>
</dbReference>
<accession>A0A0C2CRT1</accession>
<proteinExistence type="predicted"/>
<dbReference type="AlphaFoldDB" id="A0A0C2CRT1"/>
<keyword evidence="3" id="KW-1185">Reference proteome</keyword>
<feature type="compositionally biased region" description="Basic and acidic residues" evidence="1">
    <location>
        <begin position="338"/>
        <end position="355"/>
    </location>
</feature>
<sequence>MTTTEEDVMVAEEKFFLVNITAPLETVENPDSTIVDSTKPSSTAEGANFTSNSTETSMDSANLEKQPEEDLQAEEKETKEEEKQENTASTEKTGTAEGALETIPDQEERTPEANSENPNPDLASVAAELVDVKAPSGVNGIVEKPFDEQKSANISDVEKGGQAQEGEKEKQIRYSCERQAYEFSCHAGSVLTQPTIRWYLNEHGECEYYPWGDRVVESTTIRTKLECMRECMRNSTNPDEGSMETAGNISETPGEAIAKFSNNTVPSEEELRNDAGKEEQQLAHQNSQEVKNAAGDSPDANVTMAPVTSSPLETTISEGLAASTPAETSAENDMEENEAVKMEGVELPDDPKAIQDEGTTAAAATNLTADNSTGIVREKKADEGSLTTLSEEGVHLQPHHEEGVQESAEMAAKEENSLDNHVNEVVESSSSPSTIEGYVKTIENRELRPNSSHDETTDGITYETTMRPRELVLCTPSPYRFICKRGMPSQFVYRWSKADGGKCQSFPYGYCL</sequence>
<name>A0A0C2CRT1_9BILA</name>
<feature type="compositionally biased region" description="Basic and acidic residues" evidence="1">
    <location>
        <begin position="65"/>
        <end position="85"/>
    </location>
</feature>
<evidence type="ECO:0000313" key="3">
    <source>
        <dbReference type="Proteomes" id="UP000054047"/>
    </source>
</evidence>
<feature type="compositionally biased region" description="Polar residues" evidence="1">
    <location>
        <begin position="29"/>
        <end position="60"/>
    </location>
</feature>
<dbReference type="Proteomes" id="UP000054047">
    <property type="component" value="Unassembled WGS sequence"/>
</dbReference>
<reference evidence="2 3" key="1">
    <citation type="submission" date="2013-12" db="EMBL/GenBank/DDBJ databases">
        <title>Draft genome of the parsitic nematode Ancylostoma duodenale.</title>
        <authorList>
            <person name="Mitreva M."/>
        </authorList>
    </citation>
    <scope>NUCLEOTIDE SEQUENCE [LARGE SCALE GENOMIC DNA]</scope>
    <source>
        <strain evidence="2 3">Zhejiang</strain>
    </source>
</reference>
<gene>
    <name evidence="2" type="ORF">ANCDUO_17407</name>
</gene>
<evidence type="ECO:0000313" key="2">
    <source>
        <dbReference type="EMBL" id="KIH52492.1"/>
    </source>
</evidence>
<feature type="region of interest" description="Disordered" evidence="1">
    <location>
        <begin position="138"/>
        <end position="169"/>
    </location>
</feature>
<feature type="region of interest" description="Disordered" evidence="1">
    <location>
        <begin position="264"/>
        <end position="306"/>
    </location>
</feature>
<organism evidence="2 3">
    <name type="scientific">Ancylostoma duodenale</name>
    <dbReference type="NCBI Taxonomy" id="51022"/>
    <lineage>
        <taxon>Eukaryota</taxon>
        <taxon>Metazoa</taxon>
        <taxon>Ecdysozoa</taxon>
        <taxon>Nematoda</taxon>
        <taxon>Chromadorea</taxon>
        <taxon>Rhabditida</taxon>
        <taxon>Rhabditina</taxon>
        <taxon>Rhabditomorpha</taxon>
        <taxon>Strongyloidea</taxon>
        <taxon>Ancylostomatidae</taxon>
        <taxon>Ancylostomatinae</taxon>
        <taxon>Ancylostoma</taxon>
    </lineage>
</organism>
<feature type="region of interest" description="Disordered" evidence="1">
    <location>
        <begin position="22"/>
        <end position="120"/>
    </location>
</feature>
<feature type="compositionally biased region" description="Low complexity" evidence="1">
    <location>
        <begin position="359"/>
        <end position="373"/>
    </location>
</feature>
<protein>
    <recommendedName>
        <fullName evidence="4">BPTI/Kunitz inhibitor domain-containing protein</fullName>
    </recommendedName>
</protein>
<feature type="compositionally biased region" description="Basic and acidic residues" evidence="1">
    <location>
        <begin position="392"/>
        <end position="403"/>
    </location>
</feature>